<protein>
    <submittedName>
        <fullName evidence="1">Uncharacterized protein</fullName>
    </submittedName>
</protein>
<dbReference type="RefSeq" id="WP_377929638.1">
    <property type="nucleotide sequence ID" value="NZ_JBHUEM010000045.1"/>
</dbReference>
<organism evidence="1 2">
    <name type="scientific">Bacillus salitolerans</name>
    <dbReference type="NCBI Taxonomy" id="1437434"/>
    <lineage>
        <taxon>Bacteria</taxon>
        <taxon>Bacillati</taxon>
        <taxon>Bacillota</taxon>
        <taxon>Bacilli</taxon>
        <taxon>Bacillales</taxon>
        <taxon>Bacillaceae</taxon>
        <taxon>Bacillus</taxon>
    </lineage>
</organism>
<sequence length="171" mass="20102">MFDPTIFDNVKVVMEGAVYDKDLDGVLNVIDRKDFVNLAEMSRHYSISFAIYDHPSSYCKWQLSSDVRQLSNEILRPYDKSEQGCLTSIEFSILVTMNEQEWKGIEEIISNHWKGRNISLEIRIPYPLEENVRLHATVHFDRIIMEEDIDDLVEMLTFMLNTLHSLREHGY</sequence>
<dbReference type="EMBL" id="JBHUEM010000045">
    <property type="protein sequence ID" value="MFD1738431.1"/>
    <property type="molecule type" value="Genomic_DNA"/>
</dbReference>
<evidence type="ECO:0000313" key="2">
    <source>
        <dbReference type="Proteomes" id="UP001597214"/>
    </source>
</evidence>
<name>A0ABW4LVD1_9BACI</name>
<dbReference type="Proteomes" id="UP001597214">
    <property type="component" value="Unassembled WGS sequence"/>
</dbReference>
<proteinExistence type="predicted"/>
<keyword evidence="2" id="KW-1185">Reference proteome</keyword>
<comment type="caution">
    <text evidence="1">The sequence shown here is derived from an EMBL/GenBank/DDBJ whole genome shotgun (WGS) entry which is preliminary data.</text>
</comment>
<accession>A0ABW4LVD1</accession>
<evidence type="ECO:0000313" key="1">
    <source>
        <dbReference type="EMBL" id="MFD1738431.1"/>
    </source>
</evidence>
<gene>
    <name evidence="1" type="ORF">ACFSCX_18060</name>
</gene>
<reference evidence="2" key="1">
    <citation type="journal article" date="2019" name="Int. J. Syst. Evol. Microbiol.">
        <title>The Global Catalogue of Microorganisms (GCM) 10K type strain sequencing project: providing services to taxonomists for standard genome sequencing and annotation.</title>
        <authorList>
            <consortium name="The Broad Institute Genomics Platform"/>
            <consortium name="The Broad Institute Genome Sequencing Center for Infectious Disease"/>
            <person name="Wu L."/>
            <person name="Ma J."/>
        </authorList>
    </citation>
    <scope>NUCLEOTIDE SEQUENCE [LARGE SCALE GENOMIC DNA]</scope>
    <source>
        <strain evidence="2">CCUG 49339</strain>
    </source>
</reference>